<dbReference type="InterPro" id="IPR008928">
    <property type="entry name" value="6-hairpin_glycosidase_sf"/>
</dbReference>
<evidence type="ECO:0000256" key="3">
    <source>
        <dbReference type="ARBA" id="ARBA00022679"/>
    </source>
</evidence>
<gene>
    <name evidence="8" type="ORF">AUF17_16305</name>
</gene>
<evidence type="ECO:0000313" key="8">
    <source>
        <dbReference type="EMBL" id="TRZ28293.1"/>
    </source>
</evidence>
<dbReference type="SUPFAM" id="SSF48208">
    <property type="entry name" value="Six-hairpin glycosidases"/>
    <property type="match status" value="1"/>
</dbReference>
<dbReference type="InterPro" id="IPR037018">
    <property type="entry name" value="GH65_N"/>
</dbReference>
<dbReference type="PANTHER" id="PTHR11051">
    <property type="entry name" value="GLYCOSYL HYDROLASE-RELATED"/>
    <property type="match status" value="1"/>
</dbReference>
<dbReference type="SUPFAM" id="SSF74650">
    <property type="entry name" value="Galactose mutarotase-like"/>
    <property type="match status" value="1"/>
</dbReference>
<dbReference type="Proteomes" id="UP000316316">
    <property type="component" value="Unassembled WGS sequence"/>
</dbReference>
<evidence type="ECO:0000256" key="1">
    <source>
        <dbReference type="ARBA" id="ARBA00006768"/>
    </source>
</evidence>
<organism evidence="8 9">
    <name type="scientific">Enterococcus avium</name>
    <name type="common">Streptococcus avium</name>
    <dbReference type="NCBI Taxonomy" id="33945"/>
    <lineage>
        <taxon>Bacteria</taxon>
        <taxon>Bacillati</taxon>
        <taxon>Bacillota</taxon>
        <taxon>Bacilli</taxon>
        <taxon>Lactobacillales</taxon>
        <taxon>Enterococcaceae</taxon>
        <taxon>Enterococcus</taxon>
    </lineage>
</organism>
<comment type="similarity">
    <text evidence="1">Belongs to the glycosyl hydrolase 65 family.</text>
</comment>
<dbReference type="GO" id="GO:0004553">
    <property type="term" value="F:hydrolase activity, hydrolyzing O-glycosyl compounds"/>
    <property type="evidence" value="ECO:0007669"/>
    <property type="project" value="TreeGrafter"/>
</dbReference>
<feature type="binding site" evidence="5">
    <location>
        <begin position="327"/>
        <end position="328"/>
    </location>
    <ligand>
        <name>substrate</name>
    </ligand>
</feature>
<dbReference type="PIRSF" id="PIRSF036289">
    <property type="entry name" value="Glycosyl_hydrolase_malt_phosph"/>
    <property type="match status" value="1"/>
</dbReference>
<dbReference type="InterPro" id="IPR011013">
    <property type="entry name" value="Gal_mutarotase_sf_dom"/>
</dbReference>
<dbReference type="GO" id="GO:0005975">
    <property type="term" value="P:carbohydrate metabolic process"/>
    <property type="evidence" value="ECO:0007669"/>
    <property type="project" value="InterPro"/>
</dbReference>
<sequence length="712" mass="82923">MKIYLNDYETETLEKAESLLFNGNGYIGLRGNLEEDYYDHFSTNRETYINGFYETKELHYPEKMYGFTPTGETMISVIDGQTTLITIGGEQFSIMEGTISDSERYLDMEKGITVRNLVWTSPQGHQTKITISRLASFHYKNLFSLKIDFERLNHQEEIELTTHLNFYPVRTIDKNDPRMSHDLQKIVIKEIDLAKKSCVFGTEYSQLEAELVWSINNQTVEQTIEEDRIVIRTKLEGNSYQKNLSYAFQQQKHEKIECSFAKLVQKQIEFLNDFWQSAKVNIKSTDNLEESVNYSTFALLQSLGTNHTTSIAAKGLSGSGYEGHYFWDAEMFVFPVFLHLNPLLAKQLLTYRYTTLDKARENRQLFGYQTGAFYPWRTISGTESSPFFEGGSAQHHINADIAYAFIQYYRYTDDLAFIVDCGFEVLLETARVFSEIGYMKNGKFHIDKITGPDEYTVLVNDNYYTNQLVAYQFQWLNRFAKLLREHHPESWSELTKKLQLEESELQDFAQFSTAMALPFDEAKGVIAQDRDFLNKSFWPYSKEETNYPLLLNYHPLTIYRYQISKQADAVLALMLFPDSFDKETIAKSVAYYDEVTTHDSSLSYSTFSTVYSRLGQVEKGYEYFIKNARTDLDNSHKNTKDGIHTASMGGTFMSIIYGFCNLQVVEDRLTIDPHLPAEIDEIDFYTYFKNQKYRVYVSHQEHWIEKVAEEHQ</sequence>
<dbReference type="InterPro" id="IPR017045">
    <property type="entry name" value="Malt_Pase/Glycosyl_Hdrlase"/>
</dbReference>
<dbReference type="InterPro" id="IPR005196">
    <property type="entry name" value="Glyco_hydro_65_N"/>
</dbReference>
<evidence type="ECO:0000259" key="7">
    <source>
        <dbReference type="Pfam" id="PF03636"/>
    </source>
</evidence>
<feature type="binding site" evidence="5">
    <location>
        <begin position="565"/>
        <end position="566"/>
    </location>
    <ligand>
        <name>substrate</name>
    </ligand>
</feature>
<evidence type="ECO:0000313" key="9">
    <source>
        <dbReference type="Proteomes" id="UP000316316"/>
    </source>
</evidence>
<comment type="caution">
    <text evidence="8">The sequence shown here is derived from an EMBL/GenBank/DDBJ whole genome shotgun (WGS) entry which is preliminary data.</text>
</comment>
<evidence type="ECO:0000259" key="6">
    <source>
        <dbReference type="Pfam" id="PF03632"/>
    </source>
</evidence>
<proteinExistence type="inferred from homology"/>
<evidence type="ECO:0000256" key="2">
    <source>
        <dbReference type="ARBA" id="ARBA00022676"/>
    </source>
</evidence>
<keyword evidence="2" id="KW-0328">Glycosyltransferase</keyword>
<dbReference type="GO" id="GO:0016757">
    <property type="term" value="F:glycosyltransferase activity"/>
    <property type="evidence" value="ECO:0007669"/>
    <property type="project" value="UniProtKB-KW"/>
</dbReference>
<dbReference type="Gene3D" id="1.50.10.10">
    <property type="match status" value="1"/>
</dbReference>
<dbReference type="EMBL" id="PDXQ01000002">
    <property type="protein sequence ID" value="TRZ28293.1"/>
    <property type="molecule type" value="Genomic_DNA"/>
</dbReference>
<evidence type="ECO:0000256" key="5">
    <source>
        <dbReference type="PIRSR" id="PIRSR036289-51"/>
    </source>
</evidence>
<feature type="domain" description="Glycoside hydrolase family 65 central catalytic" evidence="6">
    <location>
        <begin position="294"/>
        <end position="652"/>
    </location>
</feature>
<dbReference type="AlphaFoldDB" id="A0A8B5VT28"/>
<dbReference type="InterPro" id="IPR005195">
    <property type="entry name" value="Glyco_hydro_65_M"/>
</dbReference>
<name>A0A8B5VT28_ENTAV</name>
<dbReference type="InterPro" id="IPR012341">
    <property type="entry name" value="6hp_glycosidase-like_sf"/>
</dbReference>
<feature type="domain" description="Glycoside hydrolase family 65 N-terminal" evidence="7">
    <location>
        <begin position="7"/>
        <end position="208"/>
    </location>
</feature>
<dbReference type="Gene3D" id="2.60.420.10">
    <property type="entry name" value="Maltose phosphorylase, domain 3"/>
    <property type="match status" value="1"/>
</dbReference>
<dbReference type="PANTHER" id="PTHR11051:SF8">
    <property type="entry name" value="PROTEIN-GLUCOSYLGALACTOSYLHYDROXYLYSINE GLUCOSIDASE"/>
    <property type="match status" value="1"/>
</dbReference>
<dbReference type="Pfam" id="PF03632">
    <property type="entry name" value="Glyco_hydro_65m"/>
    <property type="match status" value="1"/>
</dbReference>
<feature type="active site" description="Proton donor" evidence="4">
    <location>
        <position position="454"/>
    </location>
</feature>
<reference evidence="8 9" key="1">
    <citation type="submission" date="2017-10" db="EMBL/GenBank/DDBJ databases">
        <title>FDA dAtabase for Regulatory Grade micrObial Sequences (FDA-ARGOS): Supporting development and validation of Infectious Disease Dx tests.</title>
        <authorList>
            <person name="Campos J."/>
            <person name="Goldberg B."/>
            <person name="Tallon L.J."/>
            <person name="Sadzewicz L."/>
            <person name="Sengamalay N."/>
            <person name="Ott S."/>
            <person name="Godinez A."/>
            <person name="Nagaraj S."/>
            <person name="Vyas G."/>
            <person name="Aluvathingal J."/>
            <person name="Nadendla S."/>
            <person name="Geyer C."/>
            <person name="Nandy P."/>
            <person name="Hobson J."/>
            <person name="Sichtig H."/>
        </authorList>
    </citation>
    <scope>NUCLEOTIDE SEQUENCE [LARGE SCALE GENOMIC DNA]</scope>
    <source>
        <strain evidence="8 9">FDAARGOS_185</strain>
    </source>
</reference>
<protein>
    <submittedName>
        <fullName evidence="8">Family 65 glycosyl hydrolase</fullName>
    </submittedName>
</protein>
<dbReference type="RefSeq" id="WP_144204658.1">
    <property type="nucleotide sequence ID" value="NZ_CABHNH010000034.1"/>
</dbReference>
<accession>A0A8B5VT28</accession>
<evidence type="ECO:0000256" key="4">
    <source>
        <dbReference type="PIRSR" id="PIRSR036289-50"/>
    </source>
</evidence>
<dbReference type="GO" id="GO:0030246">
    <property type="term" value="F:carbohydrate binding"/>
    <property type="evidence" value="ECO:0007669"/>
    <property type="project" value="InterPro"/>
</dbReference>
<keyword evidence="3" id="KW-0808">Transferase</keyword>
<keyword evidence="8" id="KW-0378">Hydrolase</keyword>
<dbReference type="Pfam" id="PF03636">
    <property type="entry name" value="Glyco_hydro_65N"/>
    <property type="match status" value="1"/>
</dbReference>
<dbReference type="Gene3D" id="2.70.98.40">
    <property type="entry name" value="Glycoside hydrolase, family 65, N-terminal domain"/>
    <property type="match status" value="1"/>
</dbReference>